<proteinExistence type="predicted"/>
<keyword evidence="2" id="KW-1185">Reference proteome</keyword>
<dbReference type="AlphaFoldDB" id="A0AA36CZN8"/>
<name>A0AA36CZN8_9BILA</name>
<accession>A0AA36CZN8</accession>
<evidence type="ECO:0000313" key="1">
    <source>
        <dbReference type="EMBL" id="CAJ0576822.1"/>
    </source>
</evidence>
<comment type="caution">
    <text evidence="1">The sequence shown here is derived from an EMBL/GenBank/DDBJ whole genome shotgun (WGS) entry which is preliminary data.</text>
</comment>
<reference evidence="1" key="1">
    <citation type="submission" date="2023-06" db="EMBL/GenBank/DDBJ databases">
        <authorList>
            <person name="Delattre M."/>
        </authorList>
    </citation>
    <scope>NUCLEOTIDE SEQUENCE</scope>
    <source>
        <strain evidence="1">AF72</strain>
    </source>
</reference>
<protein>
    <submittedName>
        <fullName evidence="1">Uncharacterized protein</fullName>
    </submittedName>
</protein>
<dbReference type="EMBL" id="CATQJA010002647">
    <property type="protein sequence ID" value="CAJ0576822.1"/>
    <property type="molecule type" value="Genomic_DNA"/>
</dbReference>
<dbReference type="Proteomes" id="UP001177023">
    <property type="component" value="Unassembled WGS sequence"/>
</dbReference>
<organism evidence="1 2">
    <name type="scientific">Mesorhabditis spiculigera</name>
    <dbReference type="NCBI Taxonomy" id="96644"/>
    <lineage>
        <taxon>Eukaryota</taxon>
        <taxon>Metazoa</taxon>
        <taxon>Ecdysozoa</taxon>
        <taxon>Nematoda</taxon>
        <taxon>Chromadorea</taxon>
        <taxon>Rhabditida</taxon>
        <taxon>Rhabditina</taxon>
        <taxon>Rhabditomorpha</taxon>
        <taxon>Rhabditoidea</taxon>
        <taxon>Rhabditidae</taxon>
        <taxon>Mesorhabditinae</taxon>
        <taxon>Mesorhabditis</taxon>
    </lineage>
</organism>
<gene>
    <name evidence="1" type="ORF">MSPICULIGERA_LOCUS15108</name>
</gene>
<evidence type="ECO:0000313" key="2">
    <source>
        <dbReference type="Proteomes" id="UP001177023"/>
    </source>
</evidence>
<feature type="non-terminal residue" evidence="1">
    <location>
        <position position="1"/>
    </location>
</feature>
<sequence length="122" mass="13749">MEPINSRNSYFSPSPNQCTCLGEPIKYLRLVDTTAPCLDTTCGTFIEWQQKADAADREQYVEYMCGDGRGVCEGWEEHVSKKVPAQKINKCPALGGPCYLHMKNLAEWVYAPPDENSNWIVV</sequence>